<evidence type="ECO:0000313" key="10">
    <source>
        <dbReference type="EMBL" id="KAH8025340.1"/>
    </source>
</evidence>
<sequence>MVSFIKPGLLGTKTEFINRFVNPIANGQCADSTSHDVQLMKKRVHILHRLLEGFVQRCDKTALAPYLPPKHEYVILVRLSDIQVSLYRHFLKNLTLGADDQRMNNISLFTDYFTLQNISTHPLLLELSDDRVTARDFLNDGDEEESDSAIPFVDDVVSEKSTSDSTDEDVEAADIGEPTAQLKEGREKDDMDGESGAVKSTSLYHTRSRGEGLGRVQNLDPSSLVDVPDDYCDHPKALSALGESSNDKFSSAIAYTLAPTEDADLVVTRIPKEYGH</sequence>
<comment type="caution">
    <text evidence="10">The sequence shown here is derived from an EMBL/GenBank/DDBJ whole genome shotgun (WGS) entry which is preliminary data.</text>
</comment>
<keyword evidence="7" id="KW-0539">Nucleus</keyword>
<organism evidence="10 11">
    <name type="scientific">Rhipicephalus microplus</name>
    <name type="common">Cattle tick</name>
    <name type="synonym">Boophilus microplus</name>
    <dbReference type="NCBI Taxonomy" id="6941"/>
    <lineage>
        <taxon>Eukaryota</taxon>
        <taxon>Metazoa</taxon>
        <taxon>Ecdysozoa</taxon>
        <taxon>Arthropoda</taxon>
        <taxon>Chelicerata</taxon>
        <taxon>Arachnida</taxon>
        <taxon>Acari</taxon>
        <taxon>Parasitiformes</taxon>
        <taxon>Ixodida</taxon>
        <taxon>Ixodoidea</taxon>
        <taxon>Ixodidae</taxon>
        <taxon>Rhipicephalinae</taxon>
        <taxon>Rhipicephalus</taxon>
        <taxon>Boophilus</taxon>
    </lineage>
</organism>
<proteinExistence type="inferred from homology"/>
<evidence type="ECO:0000256" key="1">
    <source>
        <dbReference type="ARBA" id="ARBA00004123"/>
    </source>
</evidence>
<keyword evidence="4" id="KW-0378">Hydrolase</keyword>
<keyword evidence="5" id="KW-0067">ATP-binding</keyword>
<dbReference type="VEuPathDB" id="VectorBase:LOC119170468"/>
<evidence type="ECO:0000256" key="2">
    <source>
        <dbReference type="ARBA" id="ARBA00007025"/>
    </source>
</evidence>
<dbReference type="Gene3D" id="3.40.50.10810">
    <property type="entry name" value="Tandem AAA-ATPase domain"/>
    <property type="match status" value="1"/>
</dbReference>
<evidence type="ECO:0000256" key="5">
    <source>
        <dbReference type="ARBA" id="ARBA00022840"/>
    </source>
</evidence>
<dbReference type="InterPro" id="IPR027417">
    <property type="entry name" value="P-loop_NTPase"/>
</dbReference>
<accession>A0A9J6DTL2</accession>
<protein>
    <recommendedName>
        <fullName evidence="9">SNF2 N-terminal domain-containing protein</fullName>
    </recommendedName>
</protein>
<keyword evidence="6" id="KW-0238">DNA-binding</keyword>
<dbReference type="GO" id="GO:0005524">
    <property type="term" value="F:ATP binding"/>
    <property type="evidence" value="ECO:0007669"/>
    <property type="project" value="UniProtKB-KW"/>
</dbReference>
<dbReference type="InterPro" id="IPR000330">
    <property type="entry name" value="SNF2_N"/>
</dbReference>
<dbReference type="InterPro" id="IPR038718">
    <property type="entry name" value="SNF2-like_sf"/>
</dbReference>
<dbReference type="InterPro" id="IPR044574">
    <property type="entry name" value="ARIP4-like"/>
</dbReference>
<feature type="domain" description="SNF2 N-terminal" evidence="9">
    <location>
        <begin position="1"/>
        <end position="97"/>
    </location>
</feature>
<dbReference type="Pfam" id="PF00176">
    <property type="entry name" value="SNF2-rel_dom"/>
    <property type="match status" value="1"/>
</dbReference>
<evidence type="ECO:0000259" key="9">
    <source>
        <dbReference type="Pfam" id="PF00176"/>
    </source>
</evidence>
<dbReference type="Gene3D" id="1.20.120.850">
    <property type="entry name" value="SWI2/SNF2 ATPases, N-terminal domain"/>
    <property type="match status" value="1"/>
</dbReference>
<dbReference type="Gene3D" id="3.40.50.300">
    <property type="entry name" value="P-loop containing nucleotide triphosphate hydrolases"/>
    <property type="match status" value="1"/>
</dbReference>
<feature type="region of interest" description="Disordered" evidence="8">
    <location>
        <begin position="157"/>
        <end position="221"/>
    </location>
</feature>
<dbReference type="GO" id="GO:0005634">
    <property type="term" value="C:nucleus"/>
    <property type="evidence" value="ECO:0007669"/>
    <property type="project" value="UniProtKB-SubCell"/>
</dbReference>
<evidence type="ECO:0000256" key="8">
    <source>
        <dbReference type="SAM" id="MobiDB-lite"/>
    </source>
</evidence>
<keyword evidence="3" id="KW-0547">Nucleotide-binding</keyword>
<dbReference type="PANTHER" id="PTHR45797:SF3">
    <property type="entry name" value="TRANSCRIPTIONAL REGULATOR ATRX HOMOLOG"/>
    <property type="match status" value="1"/>
</dbReference>
<evidence type="ECO:0000256" key="7">
    <source>
        <dbReference type="ARBA" id="ARBA00023242"/>
    </source>
</evidence>
<evidence type="ECO:0000256" key="6">
    <source>
        <dbReference type="ARBA" id="ARBA00023125"/>
    </source>
</evidence>
<evidence type="ECO:0000256" key="3">
    <source>
        <dbReference type="ARBA" id="ARBA00022741"/>
    </source>
</evidence>
<evidence type="ECO:0000313" key="11">
    <source>
        <dbReference type="Proteomes" id="UP000821866"/>
    </source>
</evidence>
<keyword evidence="11" id="KW-1185">Reference proteome</keyword>
<reference evidence="10" key="1">
    <citation type="journal article" date="2020" name="Cell">
        <title>Large-Scale Comparative Analyses of Tick Genomes Elucidate Their Genetic Diversity and Vector Capacities.</title>
        <authorList>
            <consortium name="Tick Genome and Microbiome Consortium (TIGMIC)"/>
            <person name="Jia N."/>
            <person name="Wang J."/>
            <person name="Shi W."/>
            <person name="Du L."/>
            <person name="Sun Y."/>
            <person name="Zhan W."/>
            <person name="Jiang J.F."/>
            <person name="Wang Q."/>
            <person name="Zhang B."/>
            <person name="Ji P."/>
            <person name="Bell-Sakyi L."/>
            <person name="Cui X.M."/>
            <person name="Yuan T.T."/>
            <person name="Jiang B.G."/>
            <person name="Yang W.F."/>
            <person name="Lam T.T."/>
            <person name="Chang Q.C."/>
            <person name="Ding S.J."/>
            <person name="Wang X.J."/>
            <person name="Zhu J.G."/>
            <person name="Ruan X.D."/>
            <person name="Zhao L."/>
            <person name="Wei J.T."/>
            <person name="Ye R.Z."/>
            <person name="Que T.C."/>
            <person name="Du C.H."/>
            <person name="Zhou Y.H."/>
            <person name="Cheng J.X."/>
            <person name="Dai P.F."/>
            <person name="Guo W.B."/>
            <person name="Han X.H."/>
            <person name="Huang E.J."/>
            <person name="Li L.F."/>
            <person name="Wei W."/>
            <person name="Gao Y.C."/>
            <person name="Liu J.Z."/>
            <person name="Shao H.Z."/>
            <person name="Wang X."/>
            <person name="Wang C.C."/>
            <person name="Yang T.C."/>
            <person name="Huo Q.B."/>
            <person name="Li W."/>
            <person name="Chen H.Y."/>
            <person name="Chen S.E."/>
            <person name="Zhou L.G."/>
            <person name="Ni X.B."/>
            <person name="Tian J.H."/>
            <person name="Sheng Y."/>
            <person name="Liu T."/>
            <person name="Pan Y.S."/>
            <person name="Xia L.Y."/>
            <person name="Li J."/>
            <person name="Zhao F."/>
            <person name="Cao W.C."/>
        </authorList>
    </citation>
    <scope>NUCLEOTIDE SEQUENCE</scope>
    <source>
        <strain evidence="10">Rmic-2018</strain>
    </source>
</reference>
<dbReference type="PANTHER" id="PTHR45797">
    <property type="entry name" value="RAD54-LIKE"/>
    <property type="match status" value="1"/>
</dbReference>
<dbReference type="Proteomes" id="UP000821866">
    <property type="component" value="Unassembled WGS sequence"/>
</dbReference>
<comment type="subcellular location">
    <subcellularLocation>
        <location evidence="1">Nucleus</location>
    </subcellularLocation>
</comment>
<evidence type="ECO:0000256" key="4">
    <source>
        <dbReference type="ARBA" id="ARBA00022806"/>
    </source>
</evidence>
<comment type="similarity">
    <text evidence="2">Belongs to the SNF2/RAD54 helicase family.</text>
</comment>
<gene>
    <name evidence="10" type="ORF">HPB51_007053</name>
</gene>
<keyword evidence="4" id="KW-0347">Helicase</keyword>
<dbReference type="GO" id="GO:0004386">
    <property type="term" value="F:helicase activity"/>
    <property type="evidence" value="ECO:0007669"/>
    <property type="project" value="UniProtKB-KW"/>
</dbReference>
<dbReference type="AlphaFoldDB" id="A0A9J6DTL2"/>
<dbReference type="GO" id="GO:0003677">
    <property type="term" value="F:DNA binding"/>
    <property type="evidence" value="ECO:0007669"/>
    <property type="project" value="UniProtKB-KW"/>
</dbReference>
<name>A0A9J6DTL2_RHIMP</name>
<dbReference type="GO" id="GO:0016887">
    <property type="term" value="F:ATP hydrolysis activity"/>
    <property type="evidence" value="ECO:0007669"/>
    <property type="project" value="InterPro"/>
</dbReference>
<reference evidence="10" key="2">
    <citation type="submission" date="2021-09" db="EMBL/GenBank/DDBJ databases">
        <authorList>
            <person name="Jia N."/>
            <person name="Wang J."/>
            <person name="Shi W."/>
            <person name="Du L."/>
            <person name="Sun Y."/>
            <person name="Zhan W."/>
            <person name="Jiang J."/>
            <person name="Wang Q."/>
            <person name="Zhang B."/>
            <person name="Ji P."/>
            <person name="Sakyi L.B."/>
            <person name="Cui X."/>
            <person name="Yuan T."/>
            <person name="Jiang B."/>
            <person name="Yang W."/>
            <person name="Lam T.T.-Y."/>
            <person name="Chang Q."/>
            <person name="Ding S."/>
            <person name="Wang X."/>
            <person name="Zhu J."/>
            <person name="Ruan X."/>
            <person name="Zhao L."/>
            <person name="Wei J."/>
            <person name="Que T."/>
            <person name="Du C."/>
            <person name="Cheng J."/>
            <person name="Dai P."/>
            <person name="Han X."/>
            <person name="Huang E."/>
            <person name="Gao Y."/>
            <person name="Liu J."/>
            <person name="Shao H."/>
            <person name="Ye R."/>
            <person name="Li L."/>
            <person name="Wei W."/>
            <person name="Wang X."/>
            <person name="Wang C."/>
            <person name="Huo Q."/>
            <person name="Li W."/>
            <person name="Guo W."/>
            <person name="Chen H."/>
            <person name="Chen S."/>
            <person name="Zhou L."/>
            <person name="Zhou L."/>
            <person name="Ni X."/>
            <person name="Tian J."/>
            <person name="Zhou Y."/>
            <person name="Sheng Y."/>
            <person name="Liu T."/>
            <person name="Pan Y."/>
            <person name="Xia L."/>
            <person name="Li J."/>
            <person name="Zhao F."/>
            <person name="Cao W."/>
        </authorList>
    </citation>
    <scope>NUCLEOTIDE SEQUENCE</scope>
    <source>
        <strain evidence="10">Rmic-2018</strain>
        <tissue evidence="10">Larvae</tissue>
    </source>
</reference>
<dbReference type="EMBL" id="JABSTU010000007">
    <property type="protein sequence ID" value="KAH8025340.1"/>
    <property type="molecule type" value="Genomic_DNA"/>
</dbReference>
<feature type="compositionally biased region" description="Acidic residues" evidence="8">
    <location>
        <begin position="165"/>
        <end position="174"/>
    </location>
</feature>